<gene>
    <name evidence="1" type="ORF">OSR52_11540</name>
</gene>
<dbReference type="InterPro" id="IPR006311">
    <property type="entry name" value="TAT_signal"/>
</dbReference>
<dbReference type="RefSeq" id="WP_277900237.1">
    <property type="nucleotide sequence ID" value="NZ_JAPMUA010000004.1"/>
</dbReference>
<dbReference type="Pfam" id="PF07394">
    <property type="entry name" value="DUF1501"/>
    <property type="match status" value="1"/>
</dbReference>
<evidence type="ECO:0000313" key="1">
    <source>
        <dbReference type="EMBL" id="MDG3586502.1"/>
    </source>
</evidence>
<accession>A0ABT6FTB0</accession>
<dbReference type="Proteomes" id="UP001153642">
    <property type="component" value="Unassembled WGS sequence"/>
</dbReference>
<dbReference type="InterPro" id="IPR010869">
    <property type="entry name" value="DUF1501"/>
</dbReference>
<name>A0ABT6FTB0_9FLAO</name>
<reference evidence="1" key="1">
    <citation type="submission" date="2022-11" db="EMBL/GenBank/DDBJ databases">
        <title>High-quality draft genome sequence of Galbibacter sp. strain CMA-7.</title>
        <authorList>
            <person name="Wei L."/>
            <person name="Dong C."/>
            <person name="Shao Z."/>
        </authorList>
    </citation>
    <scope>NUCLEOTIDE SEQUENCE</scope>
    <source>
        <strain evidence="1">CMA-7</strain>
    </source>
</reference>
<organism evidence="1 2">
    <name type="scientific">Galbibacter pacificus</name>
    <dbReference type="NCBI Taxonomy" id="2996052"/>
    <lineage>
        <taxon>Bacteria</taxon>
        <taxon>Pseudomonadati</taxon>
        <taxon>Bacteroidota</taxon>
        <taxon>Flavobacteriia</taxon>
        <taxon>Flavobacteriales</taxon>
        <taxon>Flavobacteriaceae</taxon>
        <taxon>Galbibacter</taxon>
    </lineage>
</organism>
<dbReference type="PANTHER" id="PTHR43737:SF1">
    <property type="entry name" value="DUF1501 DOMAIN-CONTAINING PROTEIN"/>
    <property type="match status" value="1"/>
</dbReference>
<dbReference type="EMBL" id="JAPMUA010000004">
    <property type="protein sequence ID" value="MDG3586502.1"/>
    <property type="molecule type" value="Genomic_DNA"/>
</dbReference>
<protein>
    <submittedName>
        <fullName evidence="1">DUF1501 domain-containing protein</fullName>
    </submittedName>
</protein>
<dbReference type="PANTHER" id="PTHR43737">
    <property type="entry name" value="BLL7424 PROTEIN"/>
    <property type="match status" value="1"/>
</dbReference>
<keyword evidence="2" id="KW-1185">Reference proteome</keyword>
<sequence length="558" mass="61745">MCNHHYTPFNNKAKHDEEHEKWSRRSFLQALGLAGSGSMLLGGNILSASSPSPLTAALAASENDNILILIRLNGGNDGLNTIVPVYDFDTYANYRPKIHIPFNNLTRLNDDFYIPKYMDSLQTLWGNGGMKVIHGVGYENHNMSHFSSSDIFASTDLENHTNTGWMGRYFDNHEDFSNYLLNPPTDPAAIQVGNIGNLIFQGEDVNYAFTINNVTELERIAEEGVVHSLHDLIPECTYEEQLYFLRGTANTTYEYSGIISDAFKAASNSVEYPEGSLARQLATVARLIKGGLGTKIYMVSLSGFDTHSAQPERHQKLMTEIANSADSFFKDLEAGGHHKRVLTMTFSEFGRRVYENGSFGTDHGTAAPMLLFGPGMESQGFIGEHPDLNNLIRGGNLQNSIDFRDVYASIMAEWLCIDATLVSAALNGRASTLLGMGMPCSNEDNTVIEGEPPIADGGNEPEVEEPIEEEITNFDHFPSYGDGKNVFINYSVPNASHVVIKLYNILGQDLGTLKNEMSLEGKFKVNIKENTNNRLSRGQYIYSISYNGKIYSKSVILS</sequence>
<proteinExistence type="predicted"/>
<comment type="caution">
    <text evidence="1">The sequence shown here is derived from an EMBL/GenBank/DDBJ whole genome shotgun (WGS) entry which is preliminary data.</text>
</comment>
<evidence type="ECO:0000313" key="2">
    <source>
        <dbReference type="Proteomes" id="UP001153642"/>
    </source>
</evidence>
<dbReference type="PROSITE" id="PS51318">
    <property type="entry name" value="TAT"/>
    <property type="match status" value="1"/>
</dbReference>